<dbReference type="STRING" id="479431.Namu_1145"/>
<dbReference type="EMBL" id="CP001737">
    <property type="protein sequence ID" value="ACV77552.1"/>
    <property type="molecule type" value="Genomic_DNA"/>
</dbReference>
<dbReference type="InterPro" id="IPR014729">
    <property type="entry name" value="Rossmann-like_a/b/a_fold"/>
</dbReference>
<evidence type="ECO:0000256" key="3">
    <source>
        <dbReference type="ARBA" id="ARBA00022840"/>
    </source>
</evidence>
<dbReference type="FunCoup" id="C8XCI7">
    <property type="interactions" value="1"/>
</dbReference>
<keyword evidence="6" id="KW-1185">Reference proteome</keyword>
<proteinExistence type="inferred from homology"/>
<dbReference type="PANTHER" id="PTHR46268:SF27">
    <property type="entry name" value="UNIVERSAL STRESS PROTEIN RV2623"/>
    <property type="match status" value="1"/>
</dbReference>
<feature type="domain" description="UspA" evidence="4">
    <location>
        <begin position="159"/>
        <end position="298"/>
    </location>
</feature>
<organism evidence="5 6">
    <name type="scientific">Nakamurella multipartita (strain ATCC 700099 / DSM 44233 / CIP 104796 / JCM 9543 / NBRC 105858 / Y-104)</name>
    <name type="common">Microsphaera multipartita</name>
    <dbReference type="NCBI Taxonomy" id="479431"/>
    <lineage>
        <taxon>Bacteria</taxon>
        <taxon>Bacillati</taxon>
        <taxon>Actinomycetota</taxon>
        <taxon>Actinomycetes</taxon>
        <taxon>Nakamurellales</taxon>
        <taxon>Nakamurellaceae</taxon>
        <taxon>Nakamurella</taxon>
    </lineage>
</organism>
<keyword evidence="3" id="KW-0067">ATP-binding</keyword>
<evidence type="ECO:0000256" key="1">
    <source>
        <dbReference type="ARBA" id="ARBA00008791"/>
    </source>
</evidence>
<dbReference type="PANTHER" id="PTHR46268">
    <property type="entry name" value="STRESS RESPONSE PROTEIN NHAX"/>
    <property type="match status" value="1"/>
</dbReference>
<evidence type="ECO:0000313" key="6">
    <source>
        <dbReference type="Proteomes" id="UP000002218"/>
    </source>
</evidence>
<reference evidence="5 6" key="2">
    <citation type="journal article" date="2010" name="Stand. Genomic Sci.">
        <title>Complete genome sequence of Nakamurella multipartita type strain (Y-104).</title>
        <authorList>
            <person name="Tice H."/>
            <person name="Mayilraj S."/>
            <person name="Sims D."/>
            <person name="Lapidus A."/>
            <person name="Nolan M."/>
            <person name="Lucas S."/>
            <person name="Glavina Del Rio T."/>
            <person name="Copeland A."/>
            <person name="Cheng J.F."/>
            <person name="Meincke L."/>
            <person name="Bruce D."/>
            <person name="Goodwin L."/>
            <person name="Pitluck S."/>
            <person name="Ivanova N."/>
            <person name="Mavromatis K."/>
            <person name="Ovchinnikova G."/>
            <person name="Pati A."/>
            <person name="Chen A."/>
            <person name="Palaniappan K."/>
            <person name="Land M."/>
            <person name="Hauser L."/>
            <person name="Chang Y.J."/>
            <person name="Jeffries C.D."/>
            <person name="Detter J.C."/>
            <person name="Brettin T."/>
            <person name="Rohde M."/>
            <person name="Goker M."/>
            <person name="Bristow J."/>
            <person name="Eisen J.A."/>
            <person name="Markowitz V."/>
            <person name="Hugenholtz P."/>
            <person name="Kyrpides N.C."/>
            <person name="Klenk H.P."/>
            <person name="Chen F."/>
        </authorList>
    </citation>
    <scope>NUCLEOTIDE SEQUENCE [LARGE SCALE GENOMIC DNA]</scope>
    <source>
        <strain evidence="6">ATCC 700099 / DSM 44233 / CIP 104796 / JCM 9543 / NBRC 105858 / Y-104</strain>
    </source>
</reference>
<evidence type="ECO:0000259" key="4">
    <source>
        <dbReference type="Pfam" id="PF00582"/>
    </source>
</evidence>
<protein>
    <submittedName>
        <fullName evidence="5">UspA domain protein</fullName>
    </submittedName>
</protein>
<dbReference type="HOGENOM" id="CLU_049301_2_3_11"/>
<feature type="domain" description="UspA" evidence="4">
    <location>
        <begin position="12"/>
        <end position="149"/>
    </location>
</feature>
<reference evidence="6" key="1">
    <citation type="submission" date="2009-09" db="EMBL/GenBank/DDBJ databases">
        <title>The complete genome of Nakamurella multipartita DSM 44233.</title>
        <authorList>
            <consortium name="US DOE Joint Genome Institute (JGI-PGF)"/>
            <person name="Lucas S."/>
            <person name="Copeland A."/>
            <person name="Lapidus A."/>
            <person name="Glavina del Rio T."/>
            <person name="Dalin E."/>
            <person name="Tice H."/>
            <person name="Bruce D."/>
            <person name="Goodwin L."/>
            <person name="Pitluck S."/>
            <person name="Kyrpides N."/>
            <person name="Mavromatis K."/>
            <person name="Ivanova N."/>
            <person name="Ovchinnikova G."/>
            <person name="Sims D."/>
            <person name="Meincke L."/>
            <person name="Brettin T."/>
            <person name="Detter J.C."/>
            <person name="Han C."/>
            <person name="Larimer F."/>
            <person name="Land M."/>
            <person name="Hauser L."/>
            <person name="Markowitz V."/>
            <person name="Cheng J.-F."/>
            <person name="Hugenholtz P."/>
            <person name="Woyke T."/>
            <person name="Wu D."/>
            <person name="Klenk H.-P."/>
            <person name="Eisen J.A."/>
        </authorList>
    </citation>
    <scope>NUCLEOTIDE SEQUENCE [LARGE SCALE GENOMIC DNA]</scope>
    <source>
        <strain evidence="6">ATCC 700099 / DSM 44233 / CIP 104796 / JCM 9543 / NBRC 105858 / Y-104</strain>
    </source>
</reference>
<dbReference type="eggNOG" id="COG0589">
    <property type="taxonomic scope" value="Bacteria"/>
</dbReference>
<dbReference type="Gene3D" id="3.40.50.620">
    <property type="entry name" value="HUPs"/>
    <property type="match status" value="2"/>
</dbReference>
<keyword evidence="2" id="KW-0547">Nucleotide-binding</keyword>
<comment type="similarity">
    <text evidence="1">Belongs to the universal stress protein A family.</text>
</comment>
<dbReference type="PRINTS" id="PR01438">
    <property type="entry name" value="UNVRSLSTRESS"/>
</dbReference>
<dbReference type="Proteomes" id="UP000002218">
    <property type="component" value="Chromosome"/>
</dbReference>
<dbReference type="KEGG" id="nml:Namu_1145"/>
<gene>
    <name evidence="5" type="ordered locus">Namu_1145</name>
</gene>
<dbReference type="InParanoid" id="C8XCI7"/>
<dbReference type="InterPro" id="IPR006015">
    <property type="entry name" value="Universal_stress_UspA"/>
</dbReference>
<dbReference type="Pfam" id="PF00582">
    <property type="entry name" value="Usp"/>
    <property type="match status" value="2"/>
</dbReference>
<accession>C8XCI7</accession>
<dbReference type="RefSeq" id="WP_015746466.1">
    <property type="nucleotide sequence ID" value="NC_013235.1"/>
</dbReference>
<dbReference type="AlphaFoldDB" id="C8XCI7"/>
<dbReference type="OrthoDB" id="3404132at2"/>
<dbReference type="SUPFAM" id="SSF52402">
    <property type="entry name" value="Adenine nucleotide alpha hydrolases-like"/>
    <property type="match status" value="2"/>
</dbReference>
<evidence type="ECO:0000313" key="5">
    <source>
        <dbReference type="EMBL" id="ACV77552.1"/>
    </source>
</evidence>
<name>C8XCI7_NAKMY</name>
<dbReference type="InterPro" id="IPR006016">
    <property type="entry name" value="UspA"/>
</dbReference>
<evidence type="ECO:0000256" key="2">
    <source>
        <dbReference type="ARBA" id="ARBA00022741"/>
    </source>
</evidence>
<sequence>MSEQPLHDARGQVVVGVDDSTESAEAAAWAADEASRRRTGLMLVSAYSVPHRGLLAYDVMSEDYAGVLRTQQQDLHRRIASGLLERHPELPITSAVETGHPVDVLLGRSAGAALLVVSTRERGRFRRLIGGSVAIGLAGHSPVPLAVIRPGAAQPRSGPIVVGVDGSAASQPAVALAYQEASLRGAELVALHAWHDDLTVEVDEQGLIGADIDEASLRQIEQALVSEELAGYAQTYPDVVVRPVVRKGDPITELLELSADAAMVIVGSRGRGGFKGSVLGSTGQALIAHADAPVVVVRPLD</sequence>
<dbReference type="GO" id="GO:0005524">
    <property type="term" value="F:ATP binding"/>
    <property type="evidence" value="ECO:0007669"/>
    <property type="project" value="UniProtKB-KW"/>
</dbReference>